<dbReference type="PANTHER" id="PTHR23028:SF131">
    <property type="entry name" value="BLR2367 PROTEIN"/>
    <property type="match status" value="1"/>
</dbReference>
<keyword evidence="1" id="KW-0812">Transmembrane</keyword>
<protein>
    <submittedName>
        <fullName evidence="3">Acyltransferase</fullName>
        <ecNumber evidence="3">2.3.-.-</ecNumber>
    </submittedName>
</protein>
<dbReference type="RefSeq" id="WP_320314898.1">
    <property type="nucleotide sequence ID" value="NZ_JAVIIX010000001.1"/>
</dbReference>
<keyword evidence="1" id="KW-1133">Transmembrane helix</keyword>
<proteinExistence type="predicted"/>
<evidence type="ECO:0000259" key="2">
    <source>
        <dbReference type="Pfam" id="PF01757"/>
    </source>
</evidence>
<keyword evidence="3" id="KW-0808">Transferase</keyword>
<keyword evidence="4" id="KW-1185">Reference proteome</keyword>
<evidence type="ECO:0000313" key="3">
    <source>
        <dbReference type="EMBL" id="MDX8470533.1"/>
    </source>
</evidence>
<organism evidence="3 4">
    <name type="scientific">Mesorhizobium dulcispinae</name>
    <dbReference type="NCBI Taxonomy" id="3072316"/>
    <lineage>
        <taxon>Bacteria</taxon>
        <taxon>Pseudomonadati</taxon>
        <taxon>Pseudomonadota</taxon>
        <taxon>Alphaproteobacteria</taxon>
        <taxon>Hyphomicrobiales</taxon>
        <taxon>Phyllobacteriaceae</taxon>
        <taxon>Mesorhizobium</taxon>
    </lineage>
</organism>
<feature type="transmembrane region" description="Helical" evidence="1">
    <location>
        <begin position="365"/>
        <end position="389"/>
    </location>
</feature>
<dbReference type="PANTHER" id="PTHR23028">
    <property type="entry name" value="ACETYLTRANSFERASE"/>
    <property type="match status" value="1"/>
</dbReference>
<feature type="transmembrane region" description="Helical" evidence="1">
    <location>
        <begin position="281"/>
        <end position="305"/>
    </location>
</feature>
<feature type="transmembrane region" description="Helical" evidence="1">
    <location>
        <begin position="161"/>
        <end position="181"/>
    </location>
</feature>
<dbReference type="InterPro" id="IPR002656">
    <property type="entry name" value="Acyl_transf_3_dom"/>
</dbReference>
<feature type="transmembrane region" description="Helical" evidence="1">
    <location>
        <begin position="100"/>
        <end position="121"/>
    </location>
</feature>
<feature type="transmembrane region" description="Helical" evidence="1">
    <location>
        <begin position="217"/>
        <end position="234"/>
    </location>
</feature>
<dbReference type="EMBL" id="JAVIIZ010000001">
    <property type="protein sequence ID" value="MDX8470533.1"/>
    <property type="molecule type" value="Genomic_DNA"/>
</dbReference>
<comment type="caution">
    <text evidence="3">The sequence shown here is derived from an EMBL/GenBank/DDBJ whole genome shotgun (WGS) entry which is preliminary data.</text>
</comment>
<feature type="domain" description="Acyltransferase 3" evidence="2">
    <location>
        <begin position="29"/>
        <end position="384"/>
    </location>
</feature>
<dbReference type="InterPro" id="IPR050879">
    <property type="entry name" value="Acyltransferase_3"/>
</dbReference>
<evidence type="ECO:0000313" key="4">
    <source>
        <dbReference type="Proteomes" id="UP001271780"/>
    </source>
</evidence>
<sequence>MTEAALLNLAPPPAAIRTGTVAGERFLVLDSWRGICALLVALFHFPTSSMISQSAFVGGSYLFVDFFFVLSGFVIAGSYGSRLGETDELARFALVRFGRIYPLHFLMLAAFVAFEALRLALPTLHGTGAAPFSGGFDLKSLVANLFLLQGMGVENHLSWNAPSWSISAEFFTYLLFAGVVFATGRRAWIWFVAAAVTAPFFLLAFSTRHMDVSFDFGFIRCLYGFSLGALLAWFQHDSIAEARQALAGGAGRVAWTLAELAMIAVIAMFVSVAGTNDAGNAAPVVFALALYLFAHEGGLISALLSSRPMLMLGSLSYSIYMVHIFVQARMINVGGLIERRLGLGIVGDMTLRGDQVTGFGIGSPWIGFAALMAMLIAVIVASWLTWRFVEMPALAWFRRLSKRIRPNS</sequence>
<dbReference type="Proteomes" id="UP001271780">
    <property type="component" value="Unassembled WGS sequence"/>
</dbReference>
<dbReference type="EC" id="2.3.-.-" evidence="3"/>
<dbReference type="Pfam" id="PF01757">
    <property type="entry name" value="Acyl_transf_3"/>
    <property type="match status" value="1"/>
</dbReference>
<reference evidence="3 4" key="1">
    <citation type="submission" date="2023-08" db="EMBL/GenBank/DDBJ databases">
        <title>Implementing the SeqCode for naming new Mesorhizobium species isolated from Vachellia karroo root nodules.</title>
        <authorList>
            <person name="Van Lill M."/>
        </authorList>
    </citation>
    <scope>NUCLEOTIDE SEQUENCE [LARGE SCALE GENOMIC DNA]</scope>
    <source>
        <strain evidence="3 4">VK23A</strain>
    </source>
</reference>
<feature type="transmembrane region" description="Helical" evidence="1">
    <location>
        <begin position="58"/>
        <end position="79"/>
    </location>
</feature>
<keyword evidence="1" id="KW-0472">Membrane</keyword>
<feature type="transmembrane region" description="Helical" evidence="1">
    <location>
        <begin position="254"/>
        <end position="275"/>
    </location>
</feature>
<feature type="transmembrane region" description="Helical" evidence="1">
    <location>
        <begin position="317"/>
        <end position="337"/>
    </location>
</feature>
<name>A0ABU4X6W7_9HYPH</name>
<gene>
    <name evidence="3" type="ORF">RFM27_00375</name>
</gene>
<feature type="transmembrane region" description="Helical" evidence="1">
    <location>
        <begin position="188"/>
        <end position="205"/>
    </location>
</feature>
<dbReference type="GO" id="GO:0016746">
    <property type="term" value="F:acyltransferase activity"/>
    <property type="evidence" value="ECO:0007669"/>
    <property type="project" value="UniProtKB-KW"/>
</dbReference>
<keyword evidence="3" id="KW-0012">Acyltransferase</keyword>
<evidence type="ECO:0000256" key="1">
    <source>
        <dbReference type="SAM" id="Phobius"/>
    </source>
</evidence>
<accession>A0ABU4X6W7</accession>